<proteinExistence type="inferred from homology"/>
<keyword evidence="6" id="KW-0325">Glycoprotein</keyword>
<protein>
    <submittedName>
        <fullName evidence="8">Putative serine carboxypeptidase</fullName>
    </submittedName>
</protein>
<evidence type="ECO:0000256" key="2">
    <source>
        <dbReference type="ARBA" id="ARBA00022645"/>
    </source>
</evidence>
<name>A0A6G5A0H0_RHIMP</name>
<evidence type="ECO:0000313" key="8">
    <source>
        <dbReference type="EMBL" id="NIE43650.1"/>
    </source>
</evidence>
<keyword evidence="3" id="KW-0645">Protease</keyword>
<dbReference type="Gene3D" id="3.40.50.1820">
    <property type="entry name" value="alpha/beta hydrolase"/>
    <property type="match status" value="1"/>
</dbReference>
<dbReference type="OrthoDB" id="6494447at2759"/>
<dbReference type="PANTHER" id="PTHR11802:SF472">
    <property type="entry name" value="SERINE CARBOXYPEPTIDASE CPVL-RELATED"/>
    <property type="match status" value="1"/>
</dbReference>
<keyword evidence="2 8" id="KW-0121">Carboxypeptidase</keyword>
<evidence type="ECO:0000256" key="6">
    <source>
        <dbReference type="ARBA" id="ARBA00023180"/>
    </source>
</evidence>
<evidence type="ECO:0000256" key="4">
    <source>
        <dbReference type="ARBA" id="ARBA00022729"/>
    </source>
</evidence>
<feature type="signal peptide" evidence="7">
    <location>
        <begin position="1"/>
        <end position="30"/>
    </location>
</feature>
<dbReference type="PRINTS" id="PR00724">
    <property type="entry name" value="CRBOXYPTASEC"/>
</dbReference>
<dbReference type="AlphaFoldDB" id="A0A6G5A0H0"/>
<organism evidence="8">
    <name type="scientific">Rhipicephalus microplus</name>
    <name type="common">Cattle tick</name>
    <name type="synonym">Boophilus microplus</name>
    <dbReference type="NCBI Taxonomy" id="6941"/>
    <lineage>
        <taxon>Eukaryota</taxon>
        <taxon>Metazoa</taxon>
        <taxon>Ecdysozoa</taxon>
        <taxon>Arthropoda</taxon>
        <taxon>Chelicerata</taxon>
        <taxon>Arachnida</taxon>
        <taxon>Acari</taxon>
        <taxon>Parasitiformes</taxon>
        <taxon>Ixodida</taxon>
        <taxon>Ixodoidea</taxon>
        <taxon>Ixodidae</taxon>
        <taxon>Rhipicephalinae</taxon>
        <taxon>Rhipicephalus</taxon>
        <taxon>Boophilus</taxon>
    </lineage>
</organism>
<evidence type="ECO:0000256" key="5">
    <source>
        <dbReference type="ARBA" id="ARBA00022801"/>
    </source>
</evidence>
<dbReference type="SUPFAM" id="SSF53474">
    <property type="entry name" value="alpha/beta-Hydrolases"/>
    <property type="match status" value="1"/>
</dbReference>
<evidence type="ECO:0000256" key="7">
    <source>
        <dbReference type="SAM" id="SignalP"/>
    </source>
</evidence>
<evidence type="ECO:0000256" key="3">
    <source>
        <dbReference type="ARBA" id="ARBA00022670"/>
    </source>
</evidence>
<dbReference type="VEuPathDB" id="VectorBase:LOC119165639"/>
<feature type="chain" id="PRO_5026225356" evidence="7">
    <location>
        <begin position="31"/>
        <end position="318"/>
    </location>
</feature>
<dbReference type="GO" id="GO:0004185">
    <property type="term" value="F:serine-type carboxypeptidase activity"/>
    <property type="evidence" value="ECO:0007669"/>
    <property type="project" value="InterPro"/>
</dbReference>
<accession>A0A6G5A0H0</accession>
<dbReference type="InterPro" id="IPR029058">
    <property type="entry name" value="AB_hydrolase_fold"/>
</dbReference>
<keyword evidence="4 7" id="KW-0732">Signal</keyword>
<reference evidence="8" key="1">
    <citation type="submission" date="2020-03" db="EMBL/GenBank/DDBJ databases">
        <title>A transcriptome and proteome of the tick Rhipicephalus microplus shaped by the genetic composition of its hosts and developmental stage.</title>
        <authorList>
            <person name="Garcia G.R."/>
            <person name="Ribeiro J.M.C."/>
            <person name="Maruyama S.R."/>
            <person name="Gardinasse L.G."/>
            <person name="Nelson K."/>
            <person name="Ferreira B.R."/>
            <person name="Andrade T.G."/>
            <person name="Santos I.K.F.M."/>
        </authorList>
    </citation>
    <scope>NUCLEOTIDE SEQUENCE</scope>
    <source>
        <strain evidence="8">NSGR</strain>
        <tissue evidence="8">Salivary glands</tissue>
    </source>
</reference>
<sequence>MSSPWLCIMRIASSWTLILMLGAVKGAAGAEQSAGGYNPPTSPNNGDLFLTDLIDNNKTKEVRNKSRVLEFLLFGVDAFSGFITINKSTKSNLFFLLTEAQNNRDDAPLLLWTQGGPGQSALFGQFLENGPVAFDYTKNESFPFTPRNNTLQKNMSIIYLDLPFGAGFSFTENKTAYSKSLEEISDSVMEFLKQFLKLFPSYECRDFYVAGESYGARYSVAIADALISNKHNVLLKLKGIISGNGFLGPILETADSSDFLYWTSMLNETGRQNLSDKFQLMRNMSETKKIFDSTYVIADNICRCNRKEQNLVSKPHFL</sequence>
<evidence type="ECO:0000256" key="1">
    <source>
        <dbReference type="ARBA" id="ARBA00009431"/>
    </source>
</evidence>
<comment type="similarity">
    <text evidence="1">Belongs to the peptidase S10 family.</text>
</comment>
<dbReference type="Pfam" id="PF00450">
    <property type="entry name" value="Peptidase_S10"/>
    <property type="match status" value="1"/>
</dbReference>
<dbReference type="EMBL" id="GIKN01001377">
    <property type="protein sequence ID" value="NIE43650.1"/>
    <property type="molecule type" value="Transcribed_RNA"/>
</dbReference>
<dbReference type="InterPro" id="IPR001563">
    <property type="entry name" value="Peptidase_S10"/>
</dbReference>
<dbReference type="PANTHER" id="PTHR11802">
    <property type="entry name" value="SERINE PROTEASE FAMILY S10 SERINE CARBOXYPEPTIDASE"/>
    <property type="match status" value="1"/>
</dbReference>
<dbReference type="GO" id="GO:0006508">
    <property type="term" value="P:proteolysis"/>
    <property type="evidence" value="ECO:0007669"/>
    <property type="project" value="UniProtKB-KW"/>
</dbReference>
<keyword evidence="5" id="KW-0378">Hydrolase</keyword>